<gene>
    <name evidence="3" type="ORF">EXIGLDRAFT_735569</name>
</gene>
<dbReference type="Gene3D" id="3.40.50.1820">
    <property type="entry name" value="alpha/beta hydrolase"/>
    <property type="match status" value="1"/>
</dbReference>
<protein>
    <submittedName>
        <fullName evidence="3">Alpha/beta-hydrolase</fullName>
    </submittedName>
</protein>
<evidence type="ECO:0000259" key="2">
    <source>
        <dbReference type="Pfam" id="PF00561"/>
    </source>
</evidence>
<dbReference type="InterPro" id="IPR029058">
    <property type="entry name" value="AB_hydrolase_fold"/>
</dbReference>
<dbReference type="PANTHER" id="PTHR43798:SF31">
    <property type="entry name" value="AB HYDROLASE SUPERFAMILY PROTEIN YCLE"/>
    <property type="match status" value="1"/>
</dbReference>
<name>A0A165JSG9_EXIGL</name>
<organism evidence="3 4">
    <name type="scientific">Exidia glandulosa HHB12029</name>
    <dbReference type="NCBI Taxonomy" id="1314781"/>
    <lineage>
        <taxon>Eukaryota</taxon>
        <taxon>Fungi</taxon>
        <taxon>Dikarya</taxon>
        <taxon>Basidiomycota</taxon>
        <taxon>Agaricomycotina</taxon>
        <taxon>Agaricomycetes</taxon>
        <taxon>Auriculariales</taxon>
        <taxon>Exidiaceae</taxon>
        <taxon>Exidia</taxon>
    </lineage>
</organism>
<keyword evidence="4" id="KW-1185">Reference proteome</keyword>
<dbReference type="AlphaFoldDB" id="A0A165JSG9"/>
<dbReference type="OrthoDB" id="2559954at2759"/>
<dbReference type="Proteomes" id="UP000077266">
    <property type="component" value="Unassembled WGS sequence"/>
</dbReference>
<reference evidence="3 4" key="1">
    <citation type="journal article" date="2016" name="Mol. Biol. Evol.">
        <title>Comparative Genomics of Early-Diverging Mushroom-Forming Fungi Provides Insights into the Origins of Lignocellulose Decay Capabilities.</title>
        <authorList>
            <person name="Nagy L.G."/>
            <person name="Riley R."/>
            <person name="Tritt A."/>
            <person name="Adam C."/>
            <person name="Daum C."/>
            <person name="Floudas D."/>
            <person name="Sun H."/>
            <person name="Yadav J.S."/>
            <person name="Pangilinan J."/>
            <person name="Larsson K.H."/>
            <person name="Matsuura K."/>
            <person name="Barry K."/>
            <person name="Labutti K."/>
            <person name="Kuo R."/>
            <person name="Ohm R.A."/>
            <person name="Bhattacharya S.S."/>
            <person name="Shirouzu T."/>
            <person name="Yoshinaga Y."/>
            <person name="Martin F.M."/>
            <person name="Grigoriev I.V."/>
            <person name="Hibbett D.S."/>
        </authorList>
    </citation>
    <scope>NUCLEOTIDE SEQUENCE [LARGE SCALE GENOMIC DNA]</scope>
    <source>
        <strain evidence="3 4">HHB12029</strain>
    </source>
</reference>
<feature type="domain" description="AB hydrolase-1" evidence="2">
    <location>
        <begin position="43"/>
        <end position="279"/>
    </location>
</feature>
<evidence type="ECO:0000256" key="1">
    <source>
        <dbReference type="ARBA" id="ARBA00022801"/>
    </source>
</evidence>
<dbReference type="GO" id="GO:0016020">
    <property type="term" value="C:membrane"/>
    <property type="evidence" value="ECO:0007669"/>
    <property type="project" value="TreeGrafter"/>
</dbReference>
<evidence type="ECO:0000313" key="3">
    <source>
        <dbReference type="EMBL" id="KZV95271.1"/>
    </source>
</evidence>
<dbReference type="SUPFAM" id="SSF53474">
    <property type="entry name" value="alpha/beta-Hydrolases"/>
    <property type="match status" value="1"/>
</dbReference>
<sequence length="295" mass="32584">MTTPAASQLTPGAHAFTTASGATLTYFVLGHGPHVLVNVAPGWGVASVLYQNTFGFLEDPFTFVHLEVRGTRGSSFPAEPEVEMSSWHMSEDVEALRIHLGVDALDGLTGHSNGGCIALWYAIRFPAHLHRLVLLDAQCLGTDDIWVPAMLAILEKHPNRDAVAAFWKWEPQTMTSDEDMLERLSAFMPLYLANAERDLATFQRGLTTVPQYLCVQTQRVAELAHQDEAEQLDKITAKTLVIVGRQDFICPVVVAELIAGKVKNSTLKVVEDCGHLPWIEQKDEFAAILKDFYAQ</sequence>
<dbReference type="GO" id="GO:0016787">
    <property type="term" value="F:hydrolase activity"/>
    <property type="evidence" value="ECO:0007669"/>
    <property type="project" value="UniProtKB-KW"/>
</dbReference>
<dbReference type="InterPro" id="IPR000073">
    <property type="entry name" value="AB_hydrolase_1"/>
</dbReference>
<dbReference type="InParanoid" id="A0A165JSG9"/>
<dbReference type="STRING" id="1314781.A0A165JSG9"/>
<dbReference type="EMBL" id="KV425960">
    <property type="protein sequence ID" value="KZV95271.1"/>
    <property type="molecule type" value="Genomic_DNA"/>
</dbReference>
<accession>A0A165JSG9</accession>
<evidence type="ECO:0000313" key="4">
    <source>
        <dbReference type="Proteomes" id="UP000077266"/>
    </source>
</evidence>
<keyword evidence="1 3" id="KW-0378">Hydrolase</keyword>
<dbReference type="PANTHER" id="PTHR43798">
    <property type="entry name" value="MONOACYLGLYCEROL LIPASE"/>
    <property type="match status" value="1"/>
</dbReference>
<dbReference type="InterPro" id="IPR050266">
    <property type="entry name" value="AB_hydrolase_sf"/>
</dbReference>
<dbReference type="Pfam" id="PF00561">
    <property type="entry name" value="Abhydrolase_1"/>
    <property type="match status" value="1"/>
</dbReference>
<proteinExistence type="predicted"/>